<protein>
    <submittedName>
        <fullName evidence="2">Uncharacterized protein</fullName>
    </submittedName>
</protein>
<gene>
    <name evidence="2" type="ORF">EZS28_039434</name>
</gene>
<accession>A0A5J4U3W6</accession>
<feature type="non-terminal residue" evidence="2">
    <location>
        <position position="1"/>
    </location>
</feature>
<dbReference type="AlphaFoldDB" id="A0A5J4U3W6"/>
<organism evidence="2 3">
    <name type="scientific">Streblomastix strix</name>
    <dbReference type="NCBI Taxonomy" id="222440"/>
    <lineage>
        <taxon>Eukaryota</taxon>
        <taxon>Metamonada</taxon>
        <taxon>Preaxostyla</taxon>
        <taxon>Oxymonadida</taxon>
        <taxon>Streblomastigidae</taxon>
        <taxon>Streblomastix</taxon>
    </lineage>
</organism>
<feature type="compositionally biased region" description="Basic and acidic residues" evidence="1">
    <location>
        <begin position="58"/>
        <end position="69"/>
    </location>
</feature>
<proteinExistence type="predicted"/>
<reference evidence="2 3" key="1">
    <citation type="submission" date="2019-03" db="EMBL/GenBank/DDBJ databases">
        <title>Single cell metagenomics reveals metabolic interactions within the superorganism composed of flagellate Streblomastix strix and complex community of Bacteroidetes bacteria on its surface.</title>
        <authorList>
            <person name="Treitli S.C."/>
            <person name="Kolisko M."/>
            <person name="Husnik F."/>
            <person name="Keeling P."/>
            <person name="Hampl V."/>
        </authorList>
    </citation>
    <scope>NUCLEOTIDE SEQUENCE [LARGE SCALE GENOMIC DNA]</scope>
    <source>
        <strain evidence="2">ST1C</strain>
    </source>
</reference>
<name>A0A5J4U3W6_9EUKA</name>
<feature type="region of interest" description="Disordered" evidence="1">
    <location>
        <begin position="58"/>
        <end position="84"/>
    </location>
</feature>
<dbReference type="Proteomes" id="UP000324800">
    <property type="component" value="Unassembled WGS sequence"/>
</dbReference>
<sequence length="84" mass="9978">PTIPQRLGQVSRSKPRVQEVDYHGNLRIILPQETFTVLIKRESITKYFCEISIIEERNDKRHQEQKEEDNPADGARPYQRINLF</sequence>
<dbReference type="EMBL" id="SNRW01020923">
    <property type="protein sequence ID" value="KAA6365039.1"/>
    <property type="molecule type" value="Genomic_DNA"/>
</dbReference>
<evidence type="ECO:0000313" key="3">
    <source>
        <dbReference type="Proteomes" id="UP000324800"/>
    </source>
</evidence>
<evidence type="ECO:0000313" key="2">
    <source>
        <dbReference type="EMBL" id="KAA6365039.1"/>
    </source>
</evidence>
<evidence type="ECO:0000256" key="1">
    <source>
        <dbReference type="SAM" id="MobiDB-lite"/>
    </source>
</evidence>
<comment type="caution">
    <text evidence="2">The sequence shown here is derived from an EMBL/GenBank/DDBJ whole genome shotgun (WGS) entry which is preliminary data.</text>
</comment>